<dbReference type="InterPro" id="IPR016155">
    <property type="entry name" value="Mopterin_synth/thiamin_S_b"/>
</dbReference>
<reference evidence="1" key="1">
    <citation type="journal article" date="2020" name="mSystems">
        <title>Genome- and Community-Level Interaction Insights into Carbon Utilization and Element Cycling Functions of Hydrothermarchaeota in Hydrothermal Sediment.</title>
        <authorList>
            <person name="Zhou Z."/>
            <person name="Liu Y."/>
            <person name="Xu W."/>
            <person name="Pan J."/>
            <person name="Luo Z.H."/>
            <person name="Li M."/>
        </authorList>
    </citation>
    <scope>NUCLEOTIDE SEQUENCE [LARGE SCALE GENOMIC DNA]</scope>
    <source>
        <strain evidence="1">SpSt-1056</strain>
    </source>
</reference>
<dbReference type="CDD" id="cd17040">
    <property type="entry name" value="Ubl_MoaD_like"/>
    <property type="match status" value="1"/>
</dbReference>
<dbReference type="InterPro" id="IPR052045">
    <property type="entry name" value="Sulfur_Carrier/Prot_Modifier"/>
</dbReference>
<organism evidence="1">
    <name type="scientific">Caldiarchaeum subterraneum</name>
    <dbReference type="NCBI Taxonomy" id="311458"/>
    <lineage>
        <taxon>Archaea</taxon>
        <taxon>Nitrososphaerota</taxon>
        <taxon>Candidatus Caldarchaeales</taxon>
        <taxon>Candidatus Caldarchaeaceae</taxon>
        <taxon>Candidatus Caldarchaeum</taxon>
    </lineage>
</organism>
<evidence type="ECO:0000313" key="1">
    <source>
        <dbReference type="EMBL" id="HHK69111.1"/>
    </source>
</evidence>
<name>A0A7C5QEG7_CALS0</name>
<accession>A0A7C5QEG7</accession>
<protein>
    <submittedName>
        <fullName evidence="1">MoaD/ThiS family protein</fullName>
    </submittedName>
</protein>
<proteinExistence type="predicted"/>
<dbReference type="EMBL" id="DRWN01000068">
    <property type="protein sequence ID" value="HHK69111.1"/>
    <property type="molecule type" value="Genomic_DNA"/>
</dbReference>
<comment type="caution">
    <text evidence="1">The sequence shown here is derived from an EMBL/GenBank/DDBJ whole genome shotgun (WGS) entry which is preliminary data.</text>
</comment>
<dbReference type="InterPro" id="IPR012675">
    <property type="entry name" value="Beta-grasp_dom_sf"/>
</dbReference>
<dbReference type="Pfam" id="PF02597">
    <property type="entry name" value="ThiS"/>
    <property type="match status" value="1"/>
</dbReference>
<dbReference type="Gene3D" id="3.10.20.30">
    <property type="match status" value="1"/>
</dbReference>
<dbReference type="InterPro" id="IPR003749">
    <property type="entry name" value="ThiS/MoaD-like"/>
</dbReference>
<sequence>MPHKLNGPDTKLFRTTVMFPVLKLELFGPLRSLVGRKELTIHVEGKMKLREVLKTLSHEVKRHVVDDAGNVQPGILILVNGADVRYSSWLDTEVGDDDTVTLIPSIHGG</sequence>
<gene>
    <name evidence="1" type="ORF">ENM11_08215</name>
</gene>
<dbReference type="AlphaFoldDB" id="A0A7C5QEG7"/>
<dbReference type="PANTHER" id="PTHR38031:SF1">
    <property type="entry name" value="SULFUR CARRIER PROTEIN CYSO"/>
    <property type="match status" value="1"/>
</dbReference>
<dbReference type="PANTHER" id="PTHR38031">
    <property type="entry name" value="SULFUR CARRIER PROTEIN SLR0821-RELATED"/>
    <property type="match status" value="1"/>
</dbReference>
<dbReference type="SUPFAM" id="SSF54285">
    <property type="entry name" value="MoaD/ThiS"/>
    <property type="match status" value="1"/>
</dbReference>